<accession>A0ABD5SL09</accession>
<gene>
    <name evidence="1" type="ORF">ACFQE6_04375</name>
</gene>
<proteinExistence type="predicted"/>
<keyword evidence="2" id="KW-1185">Reference proteome</keyword>
<name>A0ABD5SL09_9EURY</name>
<sequence length="103" mass="11626">MTIEVAIISIAVRVLDSWTVLAEEAVWRIGGSDVGSERGAREDRTHGMVVHWYVGERRRRCCGSADRRVNCSDYVGQSGVDVKMTLEERREKIVMEGWSQNNG</sequence>
<protein>
    <submittedName>
        <fullName evidence="1">Uncharacterized protein</fullName>
    </submittedName>
</protein>
<dbReference type="Proteomes" id="UP001596383">
    <property type="component" value="Unassembled WGS sequence"/>
</dbReference>
<comment type="caution">
    <text evidence="1">The sequence shown here is derived from an EMBL/GenBank/DDBJ whole genome shotgun (WGS) entry which is preliminary data.</text>
</comment>
<dbReference type="AlphaFoldDB" id="A0ABD5SL09"/>
<evidence type="ECO:0000313" key="2">
    <source>
        <dbReference type="Proteomes" id="UP001596383"/>
    </source>
</evidence>
<evidence type="ECO:0000313" key="1">
    <source>
        <dbReference type="EMBL" id="MFC6764307.1"/>
    </source>
</evidence>
<organism evidence="1 2">
    <name type="scientific">Natrinema soli</name>
    <dbReference type="NCBI Taxonomy" id="1930624"/>
    <lineage>
        <taxon>Archaea</taxon>
        <taxon>Methanobacteriati</taxon>
        <taxon>Methanobacteriota</taxon>
        <taxon>Stenosarchaea group</taxon>
        <taxon>Halobacteria</taxon>
        <taxon>Halobacteriales</taxon>
        <taxon>Natrialbaceae</taxon>
        <taxon>Natrinema</taxon>
    </lineage>
</organism>
<reference evidence="1 2" key="1">
    <citation type="journal article" date="2019" name="Int. J. Syst. Evol. Microbiol.">
        <title>The Global Catalogue of Microorganisms (GCM) 10K type strain sequencing project: providing services to taxonomists for standard genome sequencing and annotation.</title>
        <authorList>
            <consortium name="The Broad Institute Genomics Platform"/>
            <consortium name="The Broad Institute Genome Sequencing Center for Infectious Disease"/>
            <person name="Wu L."/>
            <person name="Ma J."/>
        </authorList>
    </citation>
    <scope>NUCLEOTIDE SEQUENCE [LARGE SCALE GENOMIC DNA]</scope>
    <source>
        <strain evidence="1 2">LMG 29247</strain>
    </source>
</reference>
<dbReference type="EMBL" id="JBHSWV010000073">
    <property type="protein sequence ID" value="MFC6764307.1"/>
    <property type="molecule type" value="Genomic_DNA"/>
</dbReference>